<proteinExistence type="predicted"/>
<dbReference type="GeneID" id="102737119"/>
<keyword evidence="1" id="KW-0472">Membrane</keyword>
<keyword evidence="2" id="KW-1185">Reference proteome</keyword>
<organism evidence="2 3">
    <name type="scientific">Leptonychotes weddellii</name>
    <name type="common">Weddell seal</name>
    <name type="synonym">Otaria weddellii</name>
    <dbReference type="NCBI Taxonomy" id="9713"/>
    <lineage>
        <taxon>Eukaryota</taxon>
        <taxon>Metazoa</taxon>
        <taxon>Chordata</taxon>
        <taxon>Craniata</taxon>
        <taxon>Vertebrata</taxon>
        <taxon>Euteleostomi</taxon>
        <taxon>Mammalia</taxon>
        <taxon>Eutheria</taxon>
        <taxon>Laurasiatheria</taxon>
        <taxon>Carnivora</taxon>
        <taxon>Caniformia</taxon>
        <taxon>Pinnipedia</taxon>
        <taxon>Phocidae</taxon>
        <taxon>Monachinae</taxon>
        <taxon>Lobodontini</taxon>
        <taxon>Leptonychotes</taxon>
    </lineage>
</organism>
<sequence>MEHWIPSEVPLAGLKRLLLDRLLFAPAFLLLFFLIMNFLEVRASRHHAEPEGASSSSSLVSAWADRRFSLCPESVAGPDLDSSECFLPTWCLCSGTSTWPLWGSEEDLE</sequence>
<dbReference type="AlphaFoldDB" id="A0A7F8RWM7"/>
<dbReference type="Proteomes" id="UP000245341">
    <property type="component" value="Unplaced"/>
</dbReference>
<keyword evidence="1" id="KW-1133">Transmembrane helix</keyword>
<name>A0A7F8RWM7_LEPWE</name>
<keyword evidence="1" id="KW-0812">Transmembrane</keyword>
<dbReference type="CTD" id="5827"/>
<evidence type="ECO:0000256" key="1">
    <source>
        <dbReference type="SAM" id="Phobius"/>
    </source>
</evidence>
<feature type="transmembrane region" description="Helical" evidence="1">
    <location>
        <begin position="22"/>
        <end position="39"/>
    </location>
</feature>
<evidence type="ECO:0000313" key="2">
    <source>
        <dbReference type="Proteomes" id="UP000245341"/>
    </source>
</evidence>
<gene>
    <name evidence="3" type="primary">PXMP2</name>
</gene>
<reference evidence="3" key="1">
    <citation type="submission" date="2025-08" db="UniProtKB">
        <authorList>
            <consortium name="RefSeq"/>
        </authorList>
    </citation>
    <scope>IDENTIFICATION</scope>
    <source>
        <tissue evidence="3">Liver</tissue>
    </source>
</reference>
<evidence type="ECO:0000313" key="3">
    <source>
        <dbReference type="RefSeq" id="XP_030897685.1"/>
    </source>
</evidence>
<protein>
    <submittedName>
        <fullName evidence="3">Peroxisomal membrane protein 2 isoform X1</fullName>
    </submittedName>
</protein>
<accession>A0A7F8RWM7</accession>
<dbReference type="RefSeq" id="XP_030897685.1">
    <property type="nucleotide sequence ID" value="XM_031041825.1"/>
</dbReference>